<proteinExistence type="predicted"/>
<organism evidence="1 2">
    <name type="scientific">Gossypium aridum</name>
    <name type="common">American cotton</name>
    <name type="synonym">Erioxylum aridum</name>
    <dbReference type="NCBI Taxonomy" id="34290"/>
    <lineage>
        <taxon>Eukaryota</taxon>
        <taxon>Viridiplantae</taxon>
        <taxon>Streptophyta</taxon>
        <taxon>Embryophyta</taxon>
        <taxon>Tracheophyta</taxon>
        <taxon>Spermatophyta</taxon>
        <taxon>Magnoliopsida</taxon>
        <taxon>eudicotyledons</taxon>
        <taxon>Gunneridae</taxon>
        <taxon>Pentapetalae</taxon>
        <taxon>rosids</taxon>
        <taxon>malvids</taxon>
        <taxon>Malvales</taxon>
        <taxon>Malvaceae</taxon>
        <taxon>Malvoideae</taxon>
        <taxon>Gossypium</taxon>
    </lineage>
</organism>
<reference evidence="1 2" key="1">
    <citation type="journal article" date="2019" name="Genome Biol. Evol.">
        <title>Insights into the evolution of the New World diploid cottons (Gossypium, subgenus Houzingenia) based on genome sequencing.</title>
        <authorList>
            <person name="Grover C.E."/>
            <person name="Arick M.A. 2nd"/>
            <person name="Thrash A."/>
            <person name="Conover J.L."/>
            <person name="Sanders W.S."/>
            <person name="Peterson D.G."/>
            <person name="Frelichowski J.E."/>
            <person name="Scheffler J.A."/>
            <person name="Scheffler B.E."/>
            <person name="Wendel J.F."/>
        </authorList>
    </citation>
    <scope>NUCLEOTIDE SEQUENCE [LARGE SCALE GENOMIC DNA]</scope>
    <source>
        <strain evidence="1">185</strain>
        <tissue evidence="1">Leaf</tissue>
    </source>
</reference>
<evidence type="ECO:0000313" key="2">
    <source>
        <dbReference type="Proteomes" id="UP000593577"/>
    </source>
</evidence>
<dbReference type="EMBL" id="JABFAA010000013">
    <property type="protein sequence ID" value="MBA0698681.1"/>
    <property type="molecule type" value="Genomic_DNA"/>
</dbReference>
<accession>A0A7J8YGI1</accession>
<protein>
    <submittedName>
        <fullName evidence="1">Uncharacterized protein</fullName>
    </submittedName>
</protein>
<feature type="non-terminal residue" evidence="1">
    <location>
        <position position="29"/>
    </location>
</feature>
<dbReference type="AlphaFoldDB" id="A0A7J8YGI1"/>
<evidence type="ECO:0000313" key="1">
    <source>
        <dbReference type="EMBL" id="MBA0698681.1"/>
    </source>
</evidence>
<keyword evidence="2" id="KW-1185">Reference proteome</keyword>
<gene>
    <name evidence="1" type="ORF">Goari_000380</name>
</gene>
<name>A0A7J8YGI1_GOSAI</name>
<comment type="caution">
    <text evidence="1">The sequence shown here is derived from an EMBL/GenBank/DDBJ whole genome shotgun (WGS) entry which is preliminary data.</text>
</comment>
<sequence length="29" mass="3272">MFVVESFIEFGGKKDKPKSSNPKFKPKGN</sequence>
<dbReference type="Proteomes" id="UP000593577">
    <property type="component" value="Unassembled WGS sequence"/>
</dbReference>